<comment type="function">
    <text evidence="1 6">Exhibits S-adenosyl-L-methionine-dependent methyltransferase activity.</text>
</comment>
<dbReference type="EC" id="2.1.1.-" evidence="6"/>
<comment type="similarity">
    <text evidence="2 6">Belongs to the UPF0677 family.</text>
</comment>
<sequence length="301" mass="33303">MAEQQTWDIVTGPGITALGIAASRSVESSMPDALIDDPFGAEFLGAVDSPVPFPLRWPVEGEPVSDQHKLSLHTSRFIGVRSRFYDDVILDAVRDGAGQVVLLAAGLDTRAFRLSWPSDVTLYELDQPRVLAFKNDVLRGSRTAPGCRRVAVGTDLREDWVGALTAAGFRPTVPTVWVAEGLLGYLPAAAEEHLLRRIHQLSAVGSRLALDRFADLDRLASDTATLEQLSRRSGIEARSLFNTEPRPHPAQWLYPNGWTVREDDDTEVADRYGRDLTDPFTGQATRPWLDTRFLTAELSRR</sequence>
<keyword evidence="4 7" id="KW-0808">Transferase</keyword>
<dbReference type="Pfam" id="PF04072">
    <property type="entry name" value="LCM"/>
    <property type="match status" value="1"/>
</dbReference>
<dbReference type="InterPro" id="IPR007213">
    <property type="entry name" value="Ppm1/Ppm2/Tcmp"/>
</dbReference>
<dbReference type="SUPFAM" id="SSF53335">
    <property type="entry name" value="S-adenosyl-L-methionine-dependent methyltransferases"/>
    <property type="match status" value="1"/>
</dbReference>
<evidence type="ECO:0000256" key="4">
    <source>
        <dbReference type="ARBA" id="ARBA00022679"/>
    </source>
</evidence>
<evidence type="ECO:0000256" key="1">
    <source>
        <dbReference type="ARBA" id="ARBA00003907"/>
    </source>
</evidence>
<gene>
    <name evidence="7" type="ORF">FDG2_0754</name>
</gene>
<dbReference type="GO" id="GO:0032259">
    <property type="term" value="P:methylation"/>
    <property type="evidence" value="ECO:0007669"/>
    <property type="project" value="UniProtKB-KW"/>
</dbReference>
<proteinExistence type="inferred from homology"/>
<evidence type="ECO:0000256" key="3">
    <source>
        <dbReference type="ARBA" id="ARBA00022603"/>
    </source>
</evidence>
<accession>A0A1C3NUA7</accession>
<evidence type="ECO:0000256" key="2">
    <source>
        <dbReference type="ARBA" id="ARBA00008138"/>
    </source>
</evidence>
<organism evidence="7 8">
    <name type="scientific">Candidatus Protofrankia californiensis</name>
    <dbReference type="NCBI Taxonomy" id="1839754"/>
    <lineage>
        <taxon>Bacteria</taxon>
        <taxon>Bacillati</taxon>
        <taxon>Actinomycetota</taxon>
        <taxon>Actinomycetes</taxon>
        <taxon>Frankiales</taxon>
        <taxon>Frankiaceae</taxon>
        <taxon>Protofrankia</taxon>
    </lineage>
</organism>
<evidence type="ECO:0000256" key="5">
    <source>
        <dbReference type="ARBA" id="ARBA00022691"/>
    </source>
</evidence>
<evidence type="ECO:0000313" key="7">
    <source>
        <dbReference type="EMBL" id="SBW18648.1"/>
    </source>
</evidence>
<dbReference type="PANTHER" id="PTHR43619:SF2">
    <property type="entry name" value="S-ADENOSYL-L-METHIONINE-DEPENDENT METHYLTRANSFERASES SUPERFAMILY PROTEIN"/>
    <property type="match status" value="1"/>
</dbReference>
<evidence type="ECO:0000256" key="6">
    <source>
        <dbReference type="RuleBase" id="RU362030"/>
    </source>
</evidence>
<dbReference type="EMBL" id="FLUV01000301">
    <property type="protein sequence ID" value="SBW18648.1"/>
    <property type="molecule type" value="Genomic_DNA"/>
</dbReference>
<reference evidence="8" key="1">
    <citation type="submission" date="2016-02" db="EMBL/GenBank/DDBJ databases">
        <authorList>
            <person name="Wibberg D."/>
        </authorList>
    </citation>
    <scope>NUCLEOTIDE SEQUENCE [LARGE SCALE GENOMIC DNA]</scope>
</reference>
<dbReference type="NCBIfam" id="TIGR00027">
    <property type="entry name" value="mthyl_TIGR00027"/>
    <property type="match status" value="1"/>
</dbReference>
<dbReference type="Gene3D" id="3.40.50.150">
    <property type="entry name" value="Vaccinia Virus protein VP39"/>
    <property type="match status" value="1"/>
</dbReference>
<dbReference type="AlphaFoldDB" id="A0A1C3NUA7"/>
<keyword evidence="8" id="KW-1185">Reference proteome</keyword>
<evidence type="ECO:0000313" key="8">
    <source>
        <dbReference type="Proteomes" id="UP000199013"/>
    </source>
</evidence>
<name>A0A1C3NUA7_9ACTN</name>
<keyword evidence="3 6" id="KW-0489">Methyltransferase</keyword>
<protein>
    <recommendedName>
        <fullName evidence="6">S-adenosyl-L-methionine-dependent methyltransferase</fullName>
        <ecNumber evidence="6">2.1.1.-</ecNumber>
    </recommendedName>
</protein>
<dbReference type="InterPro" id="IPR029063">
    <property type="entry name" value="SAM-dependent_MTases_sf"/>
</dbReference>
<dbReference type="Proteomes" id="UP000199013">
    <property type="component" value="Unassembled WGS sequence"/>
</dbReference>
<dbReference type="GO" id="GO:0008168">
    <property type="term" value="F:methyltransferase activity"/>
    <property type="evidence" value="ECO:0007669"/>
    <property type="project" value="UniProtKB-UniRule"/>
</dbReference>
<keyword evidence="5 6" id="KW-0949">S-adenosyl-L-methionine</keyword>
<dbReference type="InterPro" id="IPR011610">
    <property type="entry name" value="SAM_mthyl_Trfase_ML2640-like"/>
</dbReference>
<dbReference type="PANTHER" id="PTHR43619">
    <property type="entry name" value="S-ADENOSYL-L-METHIONINE-DEPENDENT METHYLTRANSFERASE YKTD-RELATED"/>
    <property type="match status" value="1"/>
</dbReference>